<dbReference type="InterPro" id="IPR040256">
    <property type="entry name" value="At4g02000-like"/>
</dbReference>
<gene>
    <name evidence="3" type="ORF">GOBAR_AA09437</name>
</gene>
<dbReference type="AlphaFoldDB" id="A0A2P5Y6K4"/>
<dbReference type="Proteomes" id="UP000239757">
    <property type="component" value="Unassembled WGS sequence"/>
</dbReference>
<feature type="domain" description="DUF4283" evidence="2">
    <location>
        <begin position="84"/>
        <end position="159"/>
    </location>
</feature>
<feature type="compositionally biased region" description="Polar residues" evidence="1">
    <location>
        <begin position="1"/>
        <end position="14"/>
    </location>
</feature>
<dbReference type="Pfam" id="PF14111">
    <property type="entry name" value="DUF4283"/>
    <property type="match status" value="1"/>
</dbReference>
<feature type="region of interest" description="Disordered" evidence="1">
    <location>
        <begin position="309"/>
        <end position="368"/>
    </location>
</feature>
<dbReference type="PANTHER" id="PTHR31286">
    <property type="entry name" value="GLYCINE-RICH CELL WALL STRUCTURAL PROTEIN 1.8-LIKE"/>
    <property type="match status" value="1"/>
</dbReference>
<name>A0A2P5Y6K4_GOSBA</name>
<sequence length="419" mass="46995">MVTKRPTGSNSGVSCATKKVRRRMEAPPDTNDLIVGVNDVSSPNKMEEEFDLQDGDVVMKLVEGISSITLSDRVHQLIEWKMAKTITVKLLGRKIGFNTLLDKMKSLWSPKSHMKLMDLENYYYLLRFQDKEDFNKVLVGGPWVIFCHYLTIWSWSPNFLTSDNEMDVQVMWIWLPSLLESYCSNFLLRAISQVIGPVVMLDVHRSSRRQGHFTRLASCTGEGKLVVEKMGFQRHREEKFYGSWMLVERWQRGKSQSTRIVRIGGASNGLEGLRFSALEVDLSELNPEIIAMDGRIQPNQIKGRDLKRNNFAKAGKSSKKESFLGKKGTAKAHGQGIVIGSRPRSSPNVLRPTNTNIGSTANNGGNGFDDGSGMGSLVPNVKDKCFNFLLVNFQSKLDRNKHGAVQVVKSGEYNASKGK</sequence>
<dbReference type="PANTHER" id="PTHR31286:SF99">
    <property type="entry name" value="DUF4283 DOMAIN-CONTAINING PROTEIN"/>
    <property type="match status" value="1"/>
</dbReference>
<feature type="region of interest" description="Disordered" evidence="1">
    <location>
        <begin position="1"/>
        <end position="22"/>
    </location>
</feature>
<organism evidence="3 4">
    <name type="scientific">Gossypium barbadense</name>
    <name type="common">Sea Island cotton</name>
    <name type="synonym">Hibiscus barbadensis</name>
    <dbReference type="NCBI Taxonomy" id="3634"/>
    <lineage>
        <taxon>Eukaryota</taxon>
        <taxon>Viridiplantae</taxon>
        <taxon>Streptophyta</taxon>
        <taxon>Embryophyta</taxon>
        <taxon>Tracheophyta</taxon>
        <taxon>Spermatophyta</taxon>
        <taxon>Magnoliopsida</taxon>
        <taxon>eudicotyledons</taxon>
        <taxon>Gunneridae</taxon>
        <taxon>Pentapetalae</taxon>
        <taxon>rosids</taxon>
        <taxon>malvids</taxon>
        <taxon>Malvales</taxon>
        <taxon>Malvaceae</taxon>
        <taxon>Malvoideae</taxon>
        <taxon>Gossypium</taxon>
    </lineage>
</organism>
<feature type="compositionally biased region" description="Polar residues" evidence="1">
    <location>
        <begin position="343"/>
        <end position="361"/>
    </location>
</feature>
<dbReference type="InterPro" id="IPR025558">
    <property type="entry name" value="DUF4283"/>
</dbReference>
<dbReference type="EMBL" id="KZ663623">
    <property type="protein sequence ID" value="PPS11206.1"/>
    <property type="molecule type" value="Genomic_DNA"/>
</dbReference>
<dbReference type="OrthoDB" id="1109467at2759"/>
<evidence type="ECO:0000256" key="1">
    <source>
        <dbReference type="SAM" id="MobiDB-lite"/>
    </source>
</evidence>
<protein>
    <recommendedName>
        <fullName evidence="2">DUF4283 domain-containing protein</fullName>
    </recommendedName>
</protein>
<evidence type="ECO:0000313" key="3">
    <source>
        <dbReference type="EMBL" id="PPS11206.1"/>
    </source>
</evidence>
<proteinExistence type="predicted"/>
<accession>A0A2P5Y6K4</accession>
<reference evidence="3 4" key="1">
    <citation type="submission" date="2015-01" db="EMBL/GenBank/DDBJ databases">
        <title>Genome of allotetraploid Gossypium barbadense reveals genomic plasticity and fiber elongation in cotton evolution.</title>
        <authorList>
            <person name="Chen X."/>
            <person name="Liu X."/>
            <person name="Zhao B."/>
            <person name="Zheng H."/>
            <person name="Hu Y."/>
            <person name="Lu G."/>
            <person name="Yang C."/>
            <person name="Chen J."/>
            <person name="Shan C."/>
            <person name="Zhang L."/>
            <person name="Zhou Y."/>
            <person name="Wang L."/>
            <person name="Guo W."/>
            <person name="Bai Y."/>
            <person name="Ruan J."/>
            <person name="Shangguan X."/>
            <person name="Mao Y."/>
            <person name="Jiang J."/>
            <person name="Zhu Y."/>
            <person name="Lei J."/>
            <person name="Kang H."/>
            <person name="Chen S."/>
            <person name="He X."/>
            <person name="Wang R."/>
            <person name="Wang Y."/>
            <person name="Chen J."/>
            <person name="Wang L."/>
            <person name="Yu S."/>
            <person name="Wang B."/>
            <person name="Wei J."/>
            <person name="Song S."/>
            <person name="Lu X."/>
            <person name="Gao Z."/>
            <person name="Gu W."/>
            <person name="Deng X."/>
            <person name="Ma D."/>
            <person name="Wang S."/>
            <person name="Liang W."/>
            <person name="Fang L."/>
            <person name="Cai C."/>
            <person name="Zhu X."/>
            <person name="Zhou B."/>
            <person name="Zhang Y."/>
            <person name="Chen Z."/>
            <person name="Xu S."/>
            <person name="Zhu R."/>
            <person name="Wang S."/>
            <person name="Zhang T."/>
            <person name="Zhao G."/>
        </authorList>
    </citation>
    <scope>NUCLEOTIDE SEQUENCE [LARGE SCALE GENOMIC DNA]</scope>
    <source>
        <strain evidence="4">cv. Xinhai21</strain>
        <tissue evidence="3">Leaf</tissue>
    </source>
</reference>
<evidence type="ECO:0000259" key="2">
    <source>
        <dbReference type="Pfam" id="PF14111"/>
    </source>
</evidence>
<evidence type="ECO:0000313" key="4">
    <source>
        <dbReference type="Proteomes" id="UP000239757"/>
    </source>
</evidence>